<evidence type="ECO:0000256" key="1">
    <source>
        <dbReference type="SAM" id="Coils"/>
    </source>
</evidence>
<dbReference type="OrthoDB" id="2657928at2"/>
<protein>
    <submittedName>
        <fullName evidence="2">Uncharacterized protein</fullName>
    </submittedName>
</protein>
<dbReference type="Gene3D" id="6.10.250.3150">
    <property type="match status" value="1"/>
</dbReference>
<dbReference type="AlphaFoldDB" id="A0A4P8XI14"/>
<dbReference type="Proteomes" id="UP000300879">
    <property type="component" value="Chromosome"/>
</dbReference>
<proteinExistence type="predicted"/>
<evidence type="ECO:0000313" key="3">
    <source>
        <dbReference type="Proteomes" id="UP000300879"/>
    </source>
</evidence>
<sequence>MTVDSEEARQLLQDSLSIVEIDKEIQRIELRQQELRQDQTSLEKQIRQLEQDIDVRREQAGQILREYYMGERSKLYTLLLSASSISGFFRIMEFYELVIQNDRQVLGDYERQYKALSQAQRESSLNAIQLEEVKDSLIRQRSRIVLLEEQVNSTLEGSSNPEAMTRLMEEFTMYWENVGLYEVKRHFRALADAMQQLPDFIQSGESILKTNGRTYTIDLHEEQLNRFLRAQNEVFEAFAFQFDGGKVIAAGESGSLSLRIEGQYSIVNEPENAIMFEVEKLVFNELELPDTTRQELQKEFDMNFYPKMLVSFLKATEVTSDDQRLLVKLLLDL</sequence>
<keyword evidence="1" id="KW-0175">Coiled coil</keyword>
<feature type="coiled-coil region" evidence="1">
    <location>
        <begin position="18"/>
        <end position="59"/>
    </location>
</feature>
<dbReference type="RefSeq" id="WP_138225273.1">
    <property type="nucleotide sequence ID" value="NZ_CP040396.1"/>
</dbReference>
<dbReference type="KEGG" id="palo:E6C60_1501"/>
<reference evidence="2 3" key="1">
    <citation type="submission" date="2019-05" db="EMBL/GenBank/DDBJ databases">
        <authorList>
            <person name="Chen C."/>
        </authorList>
    </citation>
    <scope>NUCLEOTIDE SEQUENCE [LARGE SCALE GENOMIC DNA]</scope>
    <source>
        <strain evidence="2 3">HB172198</strain>
    </source>
</reference>
<dbReference type="EMBL" id="CP040396">
    <property type="protein sequence ID" value="QCT02217.1"/>
    <property type="molecule type" value="Genomic_DNA"/>
</dbReference>
<accession>A0A4P8XI14</accession>
<organism evidence="2 3">
    <name type="scientific">Paenibacillus algicola</name>
    <dbReference type="NCBI Taxonomy" id="2565926"/>
    <lineage>
        <taxon>Bacteria</taxon>
        <taxon>Bacillati</taxon>
        <taxon>Bacillota</taxon>
        <taxon>Bacilli</taxon>
        <taxon>Bacillales</taxon>
        <taxon>Paenibacillaceae</taxon>
        <taxon>Paenibacillus</taxon>
    </lineage>
</organism>
<gene>
    <name evidence="2" type="ORF">E6C60_1501</name>
</gene>
<name>A0A4P8XI14_9BACL</name>
<keyword evidence="3" id="KW-1185">Reference proteome</keyword>
<evidence type="ECO:0000313" key="2">
    <source>
        <dbReference type="EMBL" id="QCT02217.1"/>
    </source>
</evidence>